<dbReference type="InterPro" id="IPR015815">
    <property type="entry name" value="HIBADH-related"/>
</dbReference>
<name>A0AAJ8JU17_9TREE</name>
<organism evidence="5 6">
    <name type="scientific">Cryptococcus depauperatus CBS 7841</name>
    <dbReference type="NCBI Taxonomy" id="1295531"/>
    <lineage>
        <taxon>Eukaryota</taxon>
        <taxon>Fungi</taxon>
        <taxon>Dikarya</taxon>
        <taxon>Basidiomycota</taxon>
        <taxon>Agaricomycotina</taxon>
        <taxon>Tremellomycetes</taxon>
        <taxon>Tremellales</taxon>
        <taxon>Cryptococcaceae</taxon>
        <taxon>Cryptococcus</taxon>
    </lineage>
</organism>
<dbReference type="PANTHER" id="PTHR43580:SF8">
    <property type="entry name" value="6-PHOSPHOGLUCONATE DEHYDROGENASE NADP-BINDING DOMAIN-CONTAINING PROTEIN-RELATED"/>
    <property type="match status" value="1"/>
</dbReference>
<comment type="similarity">
    <text evidence="1">Belongs to the HIBADH-related family. NP60 subfamily.</text>
</comment>
<dbReference type="PIRSF" id="PIRSF000103">
    <property type="entry name" value="HIBADH"/>
    <property type="match status" value="1"/>
</dbReference>
<dbReference type="EMBL" id="CP143787">
    <property type="protein sequence ID" value="WVN88354.1"/>
    <property type="molecule type" value="Genomic_DNA"/>
</dbReference>
<dbReference type="InterPro" id="IPR008927">
    <property type="entry name" value="6-PGluconate_DH-like_C_sf"/>
</dbReference>
<reference evidence="5" key="2">
    <citation type="journal article" date="2022" name="Elife">
        <title>Obligate sexual reproduction of a homothallic fungus closely related to the Cryptococcus pathogenic species complex.</title>
        <authorList>
            <person name="Passer A.R."/>
            <person name="Clancey S.A."/>
            <person name="Shea T."/>
            <person name="David-Palma M."/>
            <person name="Averette A.F."/>
            <person name="Boekhout T."/>
            <person name="Porcel B.M."/>
            <person name="Nowrousian M."/>
            <person name="Cuomo C.A."/>
            <person name="Sun S."/>
            <person name="Heitman J."/>
            <person name="Coelho M.A."/>
        </authorList>
    </citation>
    <scope>NUCLEOTIDE SEQUENCE</scope>
    <source>
        <strain evidence="5">CBS 7841</strain>
    </source>
</reference>
<feature type="domain" description="6-phosphogluconate dehydrogenase NADP-binding" evidence="4">
    <location>
        <begin position="5"/>
        <end position="157"/>
    </location>
</feature>
<dbReference type="SUPFAM" id="SSF51735">
    <property type="entry name" value="NAD(P)-binding Rossmann-fold domains"/>
    <property type="match status" value="1"/>
</dbReference>
<sequence length="312" mass="33662">MTTRFGYAGLGNMGTPIARNLAKHAASLNFPPISVWNRSKEKYSLVRDAAPDAFYAQDVQEVVERSDIVFSSFINDQVAEEIYSTMFKAAEGKEVIFVDQSSLKALTSHKLAEQAKSIGVTYVASPVFGRPPMAEAAKLLIVLSGPHDIKEKVKPHLVPALGNRLIDVGEDVKLASALKSMGNMILLGWIELMGEAFSLSDSVGLDPSVFEGFLEQFIPAPPLLVYSSLVAKGEYPPGGFSVEGGLKDARNMLSLGADLGHPCPLPTIQRAHDNLQRARELGGPKQDWSALAAAVREQAGFPPYRGDKGSDH</sequence>
<protein>
    <recommendedName>
        <fullName evidence="4">6-phosphogluconate dehydrogenase NADP-binding domain-containing protein</fullName>
    </recommendedName>
</protein>
<dbReference type="Pfam" id="PF03446">
    <property type="entry name" value="NAD_binding_2"/>
    <property type="match status" value="1"/>
</dbReference>
<evidence type="ECO:0000259" key="4">
    <source>
        <dbReference type="Pfam" id="PF03446"/>
    </source>
</evidence>
<proteinExistence type="inferred from homology"/>
<dbReference type="RefSeq" id="XP_066069054.1">
    <property type="nucleotide sequence ID" value="XM_066212957.1"/>
</dbReference>
<dbReference type="KEGG" id="cdep:91087771"/>
<evidence type="ECO:0000313" key="6">
    <source>
        <dbReference type="Proteomes" id="UP000094043"/>
    </source>
</evidence>
<reference evidence="5" key="1">
    <citation type="submission" date="2016-06" db="EMBL/GenBank/DDBJ databases">
        <authorList>
            <person name="Cuomo C."/>
            <person name="Litvintseva A."/>
            <person name="Heitman J."/>
            <person name="Chen Y."/>
            <person name="Sun S."/>
            <person name="Springer D."/>
            <person name="Dromer F."/>
            <person name="Young S."/>
            <person name="Zeng Q."/>
            <person name="Chapman S."/>
            <person name="Gujja S."/>
            <person name="Saif S."/>
            <person name="Birren B."/>
        </authorList>
    </citation>
    <scope>NUCLEOTIDE SEQUENCE</scope>
    <source>
        <strain evidence="5">CBS 7841</strain>
    </source>
</reference>
<feature type="active site" evidence="3">
    <location>
        <position position="179"/>
    </location>
</feature>
<dbReference type="InterPro" id="IPR036291">
    <property type="entry name" value="NAD(P)-bd_dom_sf"/>
</dbReference>
<dbReference type="Gene3D" id="1.10.1040.10">
    <property type="entry name" value="N-(1-d-carboxylethyl)-l-norvaline Dehydrogenase, domain 2"/>
    <property type="match status" value="1"/>
</dbReference>
<dbReference type="SUPFAM" id="SSF48179">
    <property type="entry name" value="6-phosphogluconate dehydrogenase C-terminal domain-like"/>
    <property type="match status" value="1"/>
</dbReference>
<evidence type="ECO:0000256" key="3">
    <source>
        <dbReference type="PIRSR" id="PIRSR000103-1"/>
    </source>
</evidence>
<dbReference type="Gene3D" id="3.40.50.720">
    <property type="entry name" value="NAD(P)-binding Rossmann-like Domain"/>
    <property type="match status" value="1"/>
</dbReference>
<dbReference type="PANTHER" id="PTHR43580">
    <property type="entry name" value="OXIDOREDUCTASE GLYR1-RELATED"/>
    <property type="match status" value="1"/>
</dbReference>
<evidence type="ECO:0000256" key="1">
    <source>
        <dbReference type="ARBA" id="ARBA00007598"/>
    </source>
</evidence>
<accession>A0AAJ8JU17</accession>
<dbReference type="Proteomes" id="UP000094043">
    <property type="component" value="Chromosome 4"/>
</dbReference>
<evidence type="ECO:0000256" key="2">
    <source>
        <dbReference type="ARBA" id="ARBA00023002"/>
    </source>
</evidence>
<keyword evidence="6" id="KW-1185">Reference proteome</keyword>
<dbReference type="AlphaFoldDB" id="A0AAJ8JU17"/>
<dbReference type="GeneID" id="91087771"/>
<keyword evidence="2" id="KW-0560">Oxidoreductase</keyword>
<reference evidence="5" key="3">
    <citation type="submission" date="2024-01" db="EMBL/GenBank/DDBJ databases">
        <authorList>
            <person name="Coelho M.A."/>
            <person name="David-Palma M."/>
            <person name="Shea T."/>
            <person name="Sun S."/>
            <person name="Cuomo C.A."/>
            <person name="Heitman J."/>
        </authorList>
    </citation>
    <scope>NUCLEOTIDE SEQUENCE</scope>
    <source>
        <strain evidence="5">CBS 7841</strain>
    </source>
</reference>
<dbReference type="InterPro" id="IPR051265">
    <property type="entry name" value="HIBADH-related_NP60_sf"/>
</dbReference>
<dbReference type="InterPro" id="IPR013328">
    <property type="entry name" value="6PGD_dom2"/>
</dbReference>
<dbReference type="GO" id="GO:0050661">
    <property type="term" value="F:NADP binding"/>
    <property type="evidence" value="ECO:0007669"/>
    <property type="project" value="InterPro"/>
</dbReference>
<dbReference type="GO" id="GO:0016491">
    <property type="term" value="F:oxidoreductase activity"/>
    <property type="evidence" value="ECO:0007669"/>
    <property type="project" value="UniProtKB-KW"/>
</dbReference>
<gene>
    <name evidence="5" type="ORF">L203_103560</name>
</gene>
<evidence type="ECO:0000313" key="5">
    <source>
        <dbReference type="EMBL" id="WVN88354.1"/>
    </source>
</evidence>
<dbReference type="InterPro" id="IPR006115">
    <property type="entry name" value="6PGDH_NADP-bd"/>
</dbReference>